<dbReference type="PANTHER" id="PTHR22993">
    <property type="entry name" value="FORMAMIDOPYRIMIDINE-DNA GLYCOSYLASE"/>
    <property type="match status" value="1"/>
</dbReference>
<dbReference type="SMART" id="SM00898">
    <property type="entry name" value="Fapy_DNA_glyco"/>
    <property type="match status" value="1"/>
</dbReference>
<evidence type="ECO:0000313" key="12">
    <source>
        <dbReference type="EMBL" id="GAA1915165.1"/>
    </source>
</evidence>
<dbReference type="RefSeq" id="WP_344005865.1">
    <property type="nucleotide sequence ID" value="NZ_BAAAMY010000004.1"/>
</dbReference>
<dbReference type="InterPro" id="IPR010979">
    <property type="entry name" value="Ribosomal_uS13-like_H2TH"/>
</dbReference>
<dbReference type="Proteomes" id="UP001501612">
    <property type="component" value="Unassembled WGS sequence"/>
</dbReference>
<evidence type="ECO:0000256" key="4">
    <source>
        <dbReference type="ARBA" id="ARBA00022801"/>
    </source>
</evidence>
<evidence type="ECO:0000259" key="11">
    <source>
        <dbReference type="PROSITE" id="PS51068"/>
    </source>
</evidence>
<keyword evidence="5" id="KW-0238">DNA-binding</keyword>
<comment type="catalytic activity">
    <reaction evidence="1">
        <text>Hydrolysis of DNA containing ring-opened 7-methylguanine residues, releasing 2,6-diamino-4-hydroxy-5-(N-methyl)formamidopyrimidine.</text>
        <dbReference type="EC" id="3.2.2.23"/>
    </reaction>
</comment>
<dbReference type="InterPro" id="IPR035937">
    <property type="entry name" value="FPG_N"/>
</dbReference>
<keyword evidence="6" id="KW-0234">DNA repair</keyword>
<dbReference type="Pfam" id="PF01149">
    <property type="entry name" value="Fapy_DNA_glyco"/>
    <property type="match status" value="1"/>
</dbReference>
<evidence type="ECO:0000256" key="9">
    <source>
        <dbReference type="ARBA" id="ARBA00023295"/>
    </source>
</evidence>
<dbReference type="SUPFAM" id="SSF46946">
    <property type="entry name" value="S13-like H2TH domain"/>
    <property type="match status" value="1"/>
</dbReference>
<evidence type="ECO:0000256" key="10">
    <source>
        <dbReference type="SAM" id="MobiDB-lite"/>
    </source>
</evidence>
<keyword evidence="4" id="KW-0378">Hydrolase</keyword>
<dbReference type="Gene3D" id="1.10.8.50">
    <property type="match status" value="1"/>
</dbReference>
<dbReference type="SUPFAM" id="SSF57716">
    <property type="entry name" value="Glucocorticoid receptor-like (DNA-binding domain)"/>
    <property type="match status" value="1"/>
</dbReference>
<evidence type="ECO:0000256" key="2">
    <source>
        <dbReference type="ARBA" id="ARBA00009409"/>
    </source>
</evidence>
<evidence type="ECO:0000256" key="8">
    <source>
        <dbReference type="ARBA" id="ARBA00023268"/>
    </source>
</evidence>
<dbReference type="Pfam" id="PF06831">
    <property type="entry name" value="H2TH"/>
    <property type="match status" value="1"/>
</dbReference>
<evidence type="ECO:0000256" key="5">
    <source>
        <dbReference type="ARBA" id="ARBA00023125"/>
    </source>
</evidence>
<comment type="caution">
    <text evidence="12">The sequence shown here is derived from an EMBL/GenBank/DDBJ whole genome shotgun (WGS) entry which is preliminary data.</text>
</comment>
<dbReference type="SUPFAM" id="SSF81624">
    <property type="entry name" value="N-terminal domain of MutM-like DNA repair proteins"/>
    <property type="match status" value="1"/>
</dbReference>
<evidence type="ECO:0000256" key="7">
    <source>
        <dbReference type="ARBA" id="ARBA00023239"/>
    </source>
</evidence>
<accession>A0ABN2PC51</accession>
<dbReference type="InterPro" id="IPR012319">
    <property type="entry name" value="FPG_cat"/>
</dbReference>
<keyword evidence="8" id="KW-0511">Multifunctional enzyme</keyword>
<keyword evidence="9" id="KW-0326">Glycosidase</keyword>
<dbReference type="Gene3D" id="3.20.190.10">
    <property type="entry name" value="MutM-like, N-terminal"/>
    <property type="match status" value="1"/>
</dbReference>
<evidence type="ECO:0000256" key="3">
    <source>
        <dbReference type="ARBA" id="ARBA00022763"/>
    </source>
</evidence>
<organism evidence="12 13">
    <name type="scientific">Nocardioides lentus</name>
    <dbReference type="NCBI Taxonomy" id="338077"/>
    <lineage>
        <taxon>Bacteria</taxon>
        <taxon>Bacillati</taxon>
        <taxon>Actinomycetota</taxon>
        <taxon>Actinomycetes</taxon>
        <taxon>Propionibacteriales</taxon>
        <taxon>Nocardioidaceae</taxon>
        <taxon>Nocardioides</taxon>
    </lineage>
</organism>
<sequence length="289" mass="31215">MPELVEVESARAVVERSALGRTIVDVDDADTWECRPHAPGEIRDALLGRELVAAHRRGKAMWCTTSSRDDDGDDGQDGQDGQDGDAGPRLGIHLGMSGRIVVAGADGDGDDEGGDYAGPGGWRPGGEVKPEWYRFTLTFADGGALRLFDKRRLGRVRLDPDIDRLGPDAGEVDRDDFRTRVGRGTAPLKARLLDQATVAGIGNLLADEVLWQSRLSPQRPAGELSVDELDELRRELRKAIRSALRKGGVHTGEVIAHRGAGGHCPRCGAAMTRATVGGRTTWWCPAEQR</sequence>
<dbReference type="EMBL" id="BAAAMY010000004">
    <property type="protein sequence ID" value="GAA1915165.1"/>
    <property type="molecule type" value="Genomic_DNA"/>
</dbReference>
<dbReference type="InterPro" id="IPR015886">
    <property type="entry name" value="H2TH_FPG"/>
</dbReference>
<name>A0ABN2PC51_9ACTN</name>
<keyword evidence="3" id="KW-0227">DNA damage</keyword>
<feature type="compositionally biased region" description="Acidic residues" evidence="10">
    <location>
        <begin position="70"/>
        <end position="83"/>
    </location>
</feature>
<proteinExistence type="inferred from homology"/>
<protein>
    <submittedName>
        <fullName evidence="12">Formamidopyrimidine-DNA glycosylase</fullName>
    </submittedName>
</protein>
<reference evidence="12 13" key="1">
    <citation type="journal article" date="2019" name="Int. J. Syst. Evol. Microbiol.">
        <title>The Global Catalogue of Microorganisms (GCM) 10K type strain sequencing project: providing services to taxonomists for standard genome sequencing and annotation.</title>
        <authorList>
            <consortium name="The Broad Institute Genomics Platform"/>
            <consortium name="The Broad Institute Genome Sequencing Center for Infectious Disease"/>
            <person name="Wu L."/>
            <person name="Ma J."/>
        </authorList>
    </citation>
    <scope>NUCLEOTIDE SEQUENCE [LARGE SCALE GENOMIC DNA]</scope>
    <source>
        <strain evidence="12 13">JCM 14046</strain>
    </source>
</reference>
<dbReference type="PROSITE" id="PS51068">
    <property type="entry name" value="FPG_CAT"/>
    <property type="match status" value="1"/>
</dbReference>
<feature type="region of interest" description="Disordered" evidence="10">
    <location>
        <begin position="63"/>
        <end position="90"/>
    </location>
</feature>
<comment type="similarity">
    <text evidence="2">Belongs to the FPG family.</text>
</comment>
<evidence type="ECO:0000256" key="6">
    <source>
        <dbReference type="ARBA" id="ARBA00023204"/>
    </source>
</evidence>
<gene>
    <name evidence="12" type="ORF">GCM10009737_15720</name>
</gene>
<dbReference type="SMART" id="SM01232">
    <property type="entry name" value="H2TH"/>
    <property type="match status" value="1"/>
</dbReference>
<keyword evidence="13" id="KW-1185">Reference proteome</keyword>
<feature type="domain" description="Formamidopyrimidine-DNA glycosylase catalytic" evidence="11">
    <location>
        <begin position="2"/>
        <end position="154"/>
    </location>
</feature>
<evidence type="ECO:0000256" key="1">
    <source>
        <dbReference type="ARBA" id="ARBA00001668"/>
    </source>
</evidence>
<evidence type="ECO:0000313" key="13">
    <source>
        <dbReference type="Proteomes" id="UP001501612"/>
    </source>
</evidence>
<keyword evidence="7" id="KW-0456">Lyase</keyword>
<dbReference type="PANTHER" id="PTHR22993:SF9">
    <property type="entry name" value="FORMAMIDOPYRIMIDINE-DNA GLYCOSYLASE"/>
    <property type="match status" value="1"/>
</dbReference>